<sequence>MNMMMCDPGPSSRPLIENLDRFSVHELEQMRDRQMKIVNRPRRVAAPPSDETERRRARLKVETIELRLSALRAEEEMSNPIDHTRDLVDQLDLMNVGKPVQVELKVKSMLSARPYGMVANDPHSPSSPTGHVNGFRPAMSEEEALQIQREAYALTSAKKEADEQRRALHAQATNTHGISEEEKRRRILAYMSFKGDSDEDDDDDDDMDDDEDGGDLFGEYEDGELDMVADEYGLGGIIQVDPSRYASFE</sequence>
<dbReference type="OrthoDB" id="3209795at2759"/>
<keyword evidence="3" id="KW-1185">Reference proteome</keyword>
<evidence type="ECO:0000313" key="3">
    <source>
        <dbReference type="Proteomes" id="UP000383932"/>
    </source>
</evidence>
<comment type="caution">
    <text evidence="2">The sequence shown here is derived from an EMBL/GenBank/DDBJ whole genome shotgun (WGS) entry which is preliminary data.</text>
</comment>
<evidence type="ECO:0000256" key="1">
    <source>
        <dbReference type="SAM" id="MobiDB-lite"/>
    </source>
</evidence>
<evidence type="ECO:0000313" key="2">
    <source>
        <dbReference type="EMBL" id="KAB5596336.1"/>
    </source>
</evidence>
<dbReference type="Proteomes" id="UP000383932">
    <property type="component" value="Unassembled WGS sequence"/>
</dbReference>
<feature type="compositionally biased region" description="Acidic residues" evidence="1">
    <location>
        <begin position="197"/>
        <end position="223"/>
    </location>
</feature>
<proteinExistence type="predicted"/>
<gene>
    <name evidence="2" type="ORF">CTheo_321</name>
</gene>
<accession>A0A5N5QZY9</accession>
<reference evidence="2 3" key="1">
    <citation type="journal article" date="2019" name="Fungal Biol. Biotechnol.">
        <title>Draft genome sequence of fastidious pathogen Ceratobasidium theobromae, which causes vascular-streak dieback in Theobroma cacao.</title>
        <authorList>
            <person name="Ali S.S."/>
            <person name="Asman A."/>
            <person name="Shao J."/>
            <person name="Firmansyah A.P."/>
            <person name="Susilo A.W."/>
            <person name="Rosmana A."/>
            <person name="McMahon P."/>
            <person name="Junaid M."/>
            <person name="Guest D."/>
            <person name="Kheng T.Y."/>
            <person name="Meinhardt L.W."/>
            <person name="Bailey B.A."/>
        </authorList>
    </citation>
    <scope>NUCLEOTIDE SEQUENCE [LARGE SCALE GENOMIC DNA]</scope>
    <source>
        <strain evidence="2 3">CT2</strain>
    </source>
</reference>
<name>A0A5N5QZY9_9AGAM</name>
<dbReference type="AlphaFoldDB" id="A0A5N5QZY9"/>
<feature type="region of interest" description="Disordered" evidence="1">
    <location>
        <begin position="193"/>
        <end position="223"/>
    </location>
</feature>
<dbReference type="EMBL" id="SSOP01000002">
    <property type="protein sequence ID" value="KAB5596336.1"/>
    <property type="molecule type" value="Genomic_DNA"/>
</dbReference>
<protein>
    <submittedName>
        <fullName evidence="2">Uncharacterized protein</fullName>
    </submittedName>
</protein>
<organism evidence="2 3">
    <name type="scientific">Ceratobasidium theobromae</name>
    <dbReference type="NCBI Taxonomy" id="1582974"/>
    <lineage>
        <taxon>Eukaryota</taxon>
        <taxon>Fungi</taxon>
        <taxon>Dikarya</taxon>
        <taxon>Basidiomycota</taxon>
        <taxon>Agaricomycotina</taxon>
        <taxon>Agaricomycetes</taxon>
        <taxon>Cantharellales</taxon>
        <taxon>Ceratobasidiaceae</taxon>
        <taxon>Ceratobasidium</taxon>
    </lineage>
</organism>